<dbReference type="InterPro" id="IPR006059">
    <property type="entry name" value="SBP"/>
</dbReference>
<reference evidence="3 4" key="1">
    <citation type="submission" date="2023-07" db="EMBL/GenBank/DDBJ databases">
        <title>Genomic Encyclopedia of Type Strains, Phase IV (KMG-IV): sequencing the most valuable type-strain genomes for metagenomic binning, comparative biology and taxonomic classification.</title>
        <authorList>
            <person name="Goeker M."/>
        </authorList>
    </citation>
    <scope>NUCLEOTIDE SEQUENCE [LARGE SCALE GENOMIC DNA]</scope>
    <source>
        <strain evidence="3 4">DSM 27848</strain>
    </source>
</reference>
<proteinExistence type="predicted"/>
<dbReference type="PANTHER" id="PTHR43649">
    <property type="entry name" value="ARABINOSE-BINDING PROTEIN-RELATED"/>
    <property type="match status" value="1"/>
</dbReference>
<evidence type="ECO:0000313" key="4">
    <source>
        <dbReference type="Proteomes" id="UP001232343"/>
    </source>
</evidence>
<evidence type="ECO:0000256" key="1">
    <source>
        <dbReference type="SAM" id="MobiDB-lite"/>
    </source>
</evidence>
<gene>
    <name evidence="3" type="ORF">J2S14_001974</name>
</gene>
<evidence type="ECO:0000313" key="3">
    <source>
        <dbReference type="EMBL" id="MDQ0343160.1"/>
    </source>
</evidence>
<keyword evidence="4" id="KW-1185">Reference proteome</keyword>
<organism evidence="3 4">
    <name type="scientific">Lederbergia wuyishanensis</name>
    <dbReference type="NCBI Taxonomy" id="1347903"/>
    <lineage>
        <taxon>Bacteria</taxon>
        <taxon>Bacillati</taxon>
        <taxon>Bacillota</taxon>
        <taxon>Bacilli</taxon>
        <taxon>Bacillales</taxon>
        <taxon>Bacillaceae</taxon>
        <taxon>Lederbergia</taxon>
    </lineage>
</organism>
<feature type="region of interest" description="Disordered" evidence="1">
    <location>
        <begin position="27"/>
        <end position="46"/>
    </location>
</feature>
<protein>
    <submittedName>
        <fullName evidence="3">Aldouronate transport system substrate-binding protein</fullName>
    </submittedName>
</protein>
<name>A0ABU0D436_9BACI</name>
<dbReference type="Proteomes" id="UP001232343">
    <property type="component" value="Unassembled WGS sequence"/>
</dbReference>
<accession>A0ABU0D436</accession>
<dbReference type="SUPFAM" id="SSF53850">
    <property type="entry name" value="Periplasmic binding protein-like II"/>
    <property type="match status" value="1"/>
</dbReference>
<dbReference type="PANTHER" id="PTHR43649:SF12">
    <property type="entry name" value="DIACETYLCHITOBIOSE BINDING PROTEIN DASA"/>
    <property type="match status" value="1"/>
</dbReference>
<evidence type="ECO:0000256" key="2">
    <source>
        <dbReference type="SAM" id="SignalP"/>
    </source>
</evidence>
<dbReference type="EMBL" id="JAUSUO010000004">
    <property type="protein sequence ID" value="MDQ0343160.1"/>
    <property type="molecule type" value="Genomic_DNA"/>
</dbReference>
<dbReference type="InterPro" id="IPR050490">
    <property type="entry name" value="Bact_solute-bd_prot1"/>
</dbReference>
<dbReference type="Gene3D" id="3.40.190.10">
    <property type="entry name" value="Periplasmic binding protein-like II"/>
    <property type="match status" value="2"/>
</dbReference>
<feature type="compositionally biased region" description="Low complexity" evidence="1">
    <location>
        <begin position="30"/>
        <end position="40"/>
    </location>
</feature>
<keyword evidence="2" id="KW-0732">Signal</keyword>
<feature type="chain" id="PRO_5046156575" evidence="2">
    <location>
        <begin position="22"/>
        <end position="559"/>
    </location>
</feature>
<dbReference type="PROSITE" id="PS51257">
    <property type="entry name" value="PROKAR_LIPOPROTEIN"/>
    <property type="match status" value="1"/>
</dbReference>
<feature type="signal peptide" evidence="2">
    <location>
        <begin position="1"/>
        <end position="21"/>
    </location>
</feature>
<comment type="caution">
    <text evidence="3">The sequence shown here is derived from an EMBL/GenBank/DDBJ whole genome shotgun (WGS) entry which is preliminary data.</text>
</comment>
<dbReference type="Pfam" id="PF01547">
    <property type="entry name" value="SBP_bac_1"/>
    <property type="match status" value="1"/>
</dbReference>
<sequence>MKKVKIVSFILLIVLSLVLTACVPSKKDTNTSSNNSSNNNAGEDGPIPVRIFTPLLSWDGKFETEFNTFTKHVEEKFNIKITWEFAPQDAAKEKQQLALASGDYPDAFLSVTWLDGISKVDAQKYGKEGVFLPLNDLINDHAPNIVKAMQDIPYLEKGITAPDGNIYALPQINECYHCSRYGKMWMNTDWLEKLNLDMPTNTAEFRDVLRAFKANDPNGNGKNDEIPLSGETTEIGNSPNIFLMNAFIHNNGKDNINVEDGELYLAAMRPEWKEGLKYINSLYEEGLIDTGTYTQNMEALKQIGSPEGEAVLGASAANHLAVFMDLKNENSASYNVVPPIEGPQGAKFNTSDYGSISNFTFAITEKAKGAKAEALIKLADYLYTEEGTVRATKGIEGVDWKFGEEDDIDLKGNQAKYARVPQDPNKEEEDEENKIYNTWGEKGPIMLTREIRDATATAIDEYSPEGYERRLYNATLSYDGNEPKEIFLAGSAWVEPEEAEEVSLLQININKYINENMVQFITGTKNIDSEWDNYIAGFKKLKVDRYLEIYQKAYDLEKE</sequence>
<dbReference type="RefSeq" id="WP_244681844.1">
    <property type="nucleotide sequence ID" value="NZ_JALIRM010000008.1"/>
</dbReference>